<name>F9W4V2_TRYCI</name>
<proteinExistence type="predicted"/>
<reference evidence="1 2" key="2">
    <citation type="journal article" date="2012" name="Proc. Natl. Acad. Sci. U.S.A.">
        <title>Antigenic diversity is generated by distinct evolutionary mechanisms in African trypanosome species.</title>
        <authorList>
            <person name="Jackson A.P."/>
            <person name="Berry A."/>
            <person name="Aslett M."/>
            <person name="Allison H.C."/>
            <person name="Burton P."/>
            <person name="Vavrova-Anderson J."/>
            <person name="Brown R."/>
            <person name="Browne H."/>
            <person name="Corton N."/>
            <person name="Hauser H."/>
            <person name="Gamble J."/>
            <person name="Gilderthorp R."/>
            <person name="Marcello L."/>
            <person name="McQuillan J."/>
            <person name="Otto T.D."/>
            <person name="Quail M.A."/>
            <person name="Sanders M.J."/>
            <person name="van Tonder A."/>
            <person name="Ginger M.L."/>
            <person name="Field M.C."/>
            <person name="Barry J.D."/>
            <person name="Hertz-Fowler C."/>
            <person name="Berriman M."/>
        </authorList>
    </citation>
    <scope>NUCLEOTIDE SEQUENCE [LARGE SCALE GENOMIC DNA]</scope>
    <source>
        <strain evidence="1 2">IL3000</strain>
    </source>
</reference>
<dbReference type="EMBL" id="CAEQ01000614">
    <property type="protein sequence ID" value="CCD12199.1"/>
    <property type="molecule type" value="Genomic_DNA"/>
</dbReference>
<sequence length="147" mass="17307">MAVCFFCTLTAFVKRRRRVTRSFSVHLQRVMLNRCSHRKSVFCQKRPHYGWCQRVRRCVTCKASSFRHQSCLLALLMGKLSRHRSCWTAPLPIFVNQMQRDRFSLCLCALLLTYASHCSHCSNLFLYRICILHFCSFLVPLLCHEGN</sequence>
<reference evidence="2" key="1">
    <citation type="submission" date="2011-07" db="EMBL/GenBank/DDBJ databases">
        <title>Divergent evolution of antigenic variation in African trypanosomes.</title>
        <authorList>
            <person name="Jackson A.P."/>
            <person name="Berry A."/>
            <person name="Allison H.C."/>
            <person name="Burton P."/>
            <person name="Anderson J."/>
            <person name="Aslett M."/>
            <person name="Brown R."/>
            <person name="Corton N."/>
            <person name="Harris D."/>
            <person name="Hauser H."/>
            <person name="Gamble J."/>
            <person name="Gilderthorp R."/>
            <person name="McQuillan J."/>
            <person name="Quail M.A."/>
            <person name="Sanders M."/>
            <person name="Van Tonder A."/>
            <person name="Ginger M.L."/>
            <person name="Donelson J.E."/>
            <person name="Field M.C."/>
            <person name="Barry J.D."/>
            <person name="Berriman M."/>
            <person name="Hertz-Fowler C."/>
        </authorList>
    </citation>
    <scope>NUCLEOTIDE SEQUENCE [LARGE SCALE GENOMIC DNA]</scope>
    <source>
        <strain evidence="2">IL3000</strain>
    </source>
</reference>
<accession>F9W4V2</accession>
<keyword evidence="2" id="KW-1185">Reference proteome</keyword>
<evidence type="ECO:0000313" key="1">
    <source>
        <dbReference type="EMBL" id="CCD12199.1"/>
    </source>
</evidence>
<organism evidence="1 2">
    <name type="scientific">Trypanosoma congolense (strain IL3000)</name>
    <dbReference type="NCBI Taxonomy" id="1068625"/>
    <lineage>
        <taxon>Eukaryota</taxon>
        <taxon>Discoba</taxon>
        <taxon>Euglenozoa</taxon>
        <taxon>Kinetoplastea</taxon>
        <taxon>Metakinetoplastina</taxon>
        <taxon>Trypanosomatida</taxon>
        <taxon>Trypanosomatidae</taxon>
        <taxon>Trypanosoma</taxon>
        <taxon>Nannomonas</taxon>
    </lineage>
</organism>
<protein>
    <submittedName>
        <fullName evidence="1">Uncharacterized protein</fullName>
    </submittedName>
</protein>
<gene>
    <name evidence="1" type="ORF">TCIL3000_0_31050</name>
</gene>
<comment type="caution">
    <text evidence="1">The sequence shown here is derived from an EMBL/GenBank/DDBJ whole genome shotgun (WGS) entry which is preliminary data.</text>
</comment>
<evidence type="ECO:0000313" key="2">
    <source>
        <dbReference type="Proteomes" id="UP000000702"/>
    </source>
</evidence>
<dbReference type="Proteomes" id="UP000000702">
    <property type="component" value="Unassembled WGS sequence"/>
</dbReference>
<dbReference type="AlphaFoldDB" id="F9W4V2"/>